<comment type="similarity">
    <text evidence="1">Belongs to the type III secretion exporter family.</text>
</comment>
<dbReference type="InterPro" id="IPR006135">
    <property type="entry name" value="T3SS_substrate_exporter"/>
</dbReference>
<name>A0A1S7LMM6_MAGMO</name>
<dbReference type="SUPFAM" id="SSF160544">
    <property type="entry name" value="EscU C-terminal domain-like"/>
    <property type="match status" value="1"/>
</dbReference>
<dbReference type="GO" id="GO:0009306">
    <property type="term" value="P:protein secretion"/>
    <property type="evidence" value="ECO:0007669"/>
    <property type="project" value="InterPro"/>
</dbReference>
<dbReference type="GO" id="GO:0005886">
    <property type="term" value="C:plasma membrane"/>
    <property type="evidence" value="ECO:0007669"/>
    <property type="project" value="TreeGrafter"/>
</dbReference>
<dbReference type="Pfam" id="PF01312">
    <property type="entry name" value="Bac_export_2"/>
    <property type="match status" value="1"/>
</dbReference>
<dbReference type="InterPro" id="IPR029025">
    <property type="entry name" value="T3SS_substrate_exporter_C"/>
</dbReference>
<dbReference type="AlphaFoldDB" id="A0A1S7LMM6"/>
<organism evidence="2">
    <name type="scientific">Magnetococcus massalia (strain MO-1)</name>
    <dbReference type="NCBI Taxonomy" id="451514"/>
    <lineage>
        <taxon>Bacteria</taxon>
        <taxon>Pseudomonadati</taxon>
        <taxon>Pseudomonadota</taxon>
        <taxon>Magnetococcia</taxon>
        <taxon>Magnetococcales</taxon>
        <taxon>Magnetococcaceae</taxon>
        <taxon>Magnetococcus</taxon>
    </lineage>
</organism>
<proteinExistence type="inferred from homology"/>
<evidence type="ECO:0000256" key="1">
    <source>
        <dbReference type="ARBA" id="ARBA00010690"/>
    </source>
</evidence>
<protein>
    <recommendedName>
        <fullName evidence="3">Flagellar biosynthesis protein FlhB</fullName>
    </recommendedName>
</protein>
<evidence type="ECO:0000313" key="2">
    <source>
        <dbReference type="EMBL" id="CRH06996.1"/>
    </source>
</evidence>
<sequence>MAMRKAVALRYQTDQDKAPRITASGRGRLADTILQRARESKVVLVEDPDLVNVLDKIPVGETIPRELYSAVAEVLAYVYRVNGRMVGE</sequence>
<dbReference type="PANTHER" id="PTHR30531">
    <property type="entry name" value="FLAGELLAR BIOSYNTHETIC PROTEIN FLHB"/>
    <property type="match status" value="1"/>
</dbReference>
<evidence type="ECO:0008006" key="3">
    <source>
        <dbReference type="Google" id="ProtNLM"/>
    </source>
</evidence>
<dbReference type="Gene3D" id="3.40.1690.10">
    <property type="entry name" value="secretion proteins EscU"/>
    <property type="match status" value="1"/>
</dbReference>
<accession>A0A1S7LMM6</accession>
<reference evidence="2" key="1">
    <citation type="submission" date="2015-04" db="EMBL/GenBank/DDBJ databases">
        <authorList>
            <person name="Syromyatnikov M.Y."/>
            <person name="Popov V.N."/>
        </authorList>
    </citation>
    <scope>NUCLEOTIDE SEQUENCE</scope>
    <source>
        <strain evidence="2">MO-1</strain>
    </source>
</reference>
<dbReference type="EMBL" id="LO017727">
    <property type="protein sequence ID" value="CRH06996.1"/>
    <property type="molecule type" value="Genomic_DNA"/>
</dbReference>
<gene>
    <name evidence="2" type="ORF">MAGMO_2849</name>
</gene>
<dbReference type="PANTHER" id="PTHR30531:SF12">
    <property type="entry name" value="FLAGELLAR BIOSYNTHETIC PROTEIN FLHB"/>
    <property type="match status" value="1"/>
</dbReference>